<name>A0ACB7ZSE9_9AGAM</name>
<dbReference type="Proteomes" id="UP000790377">
    <property type="component" value="Unassembled WGS sequence"/>
</dbReference>
<proteinExistence type="predicted"/>
<reference evidence="1" key="1">
    <citation type="journal article" date="2021" name="New Phytol.">
        <title>Evolutionary innovations through gain and loss of genes in the ectomycorrhizal Boletales.</title>
        <authorList>
            <person name="Wu G."/>
            <person name="Miyauchi S."/>
            <person name="Morin E."/>
            <person name="Kuo A."/>
            <person name="Drula E."/>
            <person name="Varga T."/>
            <person name="Kohler A."/>
            <person name="Feng B."/>
            <person name="Cao Y."/>
            <person name="Lipzen A."/>
            <person name="Daum C."/>
            <person name="Hundley H."/>
            <person name="Pangilinan J."/>
            <person name="Johnson J."/>
            <person name="Barry K."/>
            <person name="LaButti K."/>
            <person name="Ng V."/>
            <person name="Ahrendt S."/>
            <person name="Min B."/>
            <person name="Choi I.G."/>
            <person name="Park H."/>
            <person name="Plett J.M."/>
            <person name="Magnuson J."/>
            <person name="Spatafora J.W."/>
            <person name="Nagy L.G."/>
            <person name="Henrissat B."/>
            <person name="Grigoriev I.V."/>
            <person name="Yang Z.L."/>
            <person name="Xu J."/>
            <person name="Martin F.M."/>
        </authorList>
    </citation>
    <scope>NUCLEOTIDE SEQUENCE</scope>
    <source>
        <strain evidence="1">ATCC 28755</strain>
    </source>
</reference>
<evidence type="ECO:0000313" key="1">
    <source>
        <dbReference type="EMBL" id="KAH7904120.1"/>
    </source>
</evidence>
<evidence type="ECO:0000313" key="2">
    <source>
        <dbReference type="Proteomes" id="UP000790377"/>
    </source>
</evidence>
<protein>
    <submittedName>
        <fullName evidence="1">Uncharacterized protein</fullName>
    </submittedName>
</protein>
<gene>
    <name evidence="1" type="ORF">BJ138DRAFT_1131097</name>
</gene>
<comment type="caution">
    <text evidence="1">The sequence shown here is derived from an EMBL/GenBank/DDBJ whole genome shotgun (WGS) entry which is preliminary data.</text>
</comment>
<organism evidence="1 2">
    <name type="scientific">Hygrophoropsis aurantiaca</name>
    <dbReference type="NCBI Taxonomy" id="72124"/>
    <lineage>
        <taxon>Eukaryota</taxon>
        <taxon>Fungi</taxon>
        <taxon>Dikarya</taxon>
        <taxon>Basidiomycota</taxon>
        <taxon>Agaricomycotina</taxon>
        <taxon>Agaricomycetes</taxon>
        <taxon>Agaricomycetidae</taxon>
        <taxon>Boletales</taxon>
        <taxon>Coniophorineae</taxon>
        <taxon>Hygrophoropsidaceae</taxon>
        <taxon>Hygrophoropsis</taxon>
    </lineage>
</organism>
<dbReference type="EMBL" id="MU268600">
    <property type="protein sequence ID" value="KAH7904120.1"/>
    <property type="molecule type" value="Genomic_DNA"/>
</dbReference>
<accession>A0ACB7ZSE9</accession>
<keyword evidence="2" id="KW-1185">Reference proteome</keyword>
<sequence length="272" mass="30542">MSLRKLPALGQIPSPTPAITKRSRNPSRPVSKSRLAASKRRLRQSKSRATPTPDLEDPDFHIIDTTSPLLLDDVPNPNNAVVQLHHLINSVLRIRETEERKLEERYQDSLSQLDLLDTAFSSAKAKARLANDRLYAVRTELISLANLECTSADVQHVSEYLDLVEEDKTWMIAYRNIASSLADQKSFLDRIRVEAVINHRAFPPLESILAVASAAQEEACAEKVAAEHRFRTRYLQCHVHGNALEKTKKIRKVAEQALALIATEFPLLSGKL</sequence>